<dbReference type="KEGG" id="apln:108740997"/>
<reference evidence="3 4" key="1">
    <citation type="submission" date="2025-04" db="UniProtKB">
        <authorList>
            <consortium name="RefSeq"/>
        </authorList>
    </citation>
    <scope>IDENTIFICATION</scope>
    <source>
        <tissue evidence="3 4">Entire body</tissue>
    </source>
</reference>
<dbReference type="RefSeq" id="XP_025834784.1">
    <property type="nucleotide sequence ID" value="XM_025978999.1"/>
</dbReference>
<dbReference type="PANTHER" id="PTHR46331">
    <property type="entry name" value="VALACYCLOVIR HYDROLASE"/>
    <property type="match status" value="1"/>
</dbReference>
<evidence type="ECO:0000313" key="2">
    <source>
        <dbReference type="Proteomes" id="UP000192223"/>
    </source>
</evidence>
<sequence>MLKICQKLLKPSIKRFTASYSYSTAKESKIEIDGHSINYIKEGIGDHHVLCFPGALGTIWSDFKPQVENLDKDKFCVIAFDPPGYGFSRPPDKSFGTDFYEKDAEIAYKLMKKLGIKKFSLLGWSDGGISSIILSANYPDSVKKLVIWGANSYILPEEINTYEKLRDISKWSDKMKAPLIKLYGEDGLKTLWNNWCDTLIEIAKKGGNICKNKLDYIQCPTFILHGSKDPMIAGEHPEFLLKNIKNAKIKIFPEGKHNIHLRYADEFNKAVTQFLLE</sequence>
<dbReference type="GO" id="GO:0017171">
    <property type="term" value="F:serine hydrolase activity"/>
    <property type="evidence" value="ECO:0007669"/>
    <property type="project" value="TreeGrafter"/>
</dbReference>
<organism evidence="2 3">
    <name type="scientific">Agrilus planipennis</name>
    <name type="common">Emerald ash borer</name>
    <name type="synonym">Agrilus marcopoli</name>
    <dbReference type="NCBI Taxonomy" id="224129"/>
    <lineage>
        <taxon>Eukaryota</taxon>
        <taxon>Metazoa</taxon>
        <taxon>Ecdysozoa</taxon>
        <taxon>Arthropoda</taxon>
        <taxon>Hexapoda</taxon>
        <taxon>Insecta</taxon>
        <taxon>Pterygota</taxon>
        <taxon>Neoptera</taxon>
        <taxon>Endopterygota</taxon>
        <taxon>Coleoptera</taxon>
        <taxon>Polyphaga</taxon>
        <taxon>Elateriformia</taxon>
        <taxon>Buprestoidea</taxon>
        <taxon>Buprestidae</taxon>
        <taxon>Agrilinae</taxon>
        <taxon>Agrilus</taxon>
    </lineage>
</organism>
<dbReference type="Pfam" id="PF00561">
    <property type="entry name" value="Abhydrolase_1"/>
    <property type="match status" value="1"/>
</dbReference>
<evidence type="ECO:0000313" key="4">
    <source>
        <dbReference type="RefSeq" id="XP_025834785.1"/>
    </source>
</evidence>
<dbReference type="GeneID" id="108740997"/>
<dbReference type="AlphaFoldDB" id="A0A7F5RFM3"/>
<dbReference type="SUPFAM" id="SSF53474">
    <property type="entry name" value="alpha/beta-Hydrolases"/>
    <property type="match status" value="1"/>
</dbReference>
<protein>
    <submittedName>
        <fullName evidence="3 4">Valacyclovir hydrolase isoform X1</fullName>
    </submittedName>
</protein>
<gene>
    <name evidence="3 4" type="primary">LOC108740997</name>
</gene>
<dbReference type="OrthoDB" id="19657at2759"/>
<evidence type="ECO:0000313" key="3">
    <source>
        <dbReference type="RefSeq" id="XP_025834784.1"/>
    </source>
</evidence>
<dbReference type="RefSeq" id="XP_025834785.1">
    <property type="nucleotide sequence ID" value="XM_025979000.1"/>
</dbReference>
<dbReference type="Proteomes" id="UP000192223">
    <property type="component" value="Unplaced"/>
</dbReference>
<dbReference type="InterPro" id="IPR029058">
    <property type="entry name" value="AB_hydrolase_fold"/>
</dbReference>
<keyword evidence="2" id="KW-1185">Reference proteome</keyword>
<dbReference type="InterPro" id="IPR000073">
    <property type="entry name" value="AB_hydrolase_1"/>
</dbReference>
<dbReference type="Gene3D" id="3.40.50.1820">
    <property type="entry name" value="alpha/beta hydrolase"/>
    <property type="match status" value="1"/>
</dbReference>
<proteinExistence type="predicted"/>
<dbReference type="PANTHER" id="PTHR46331:SF2">
    <property type="entry name" value="VALACYCLOVIR HYDROLASE"/>
    <property type="match status" value="1"/>
</dbReference>
<accession>A0A7F5RFM3</accession>
<keyword evidence="3 4" id="KW-0378">Hydrolase</keyword>
<dbReference type="PRINTS" id="PR00111">
    <property type="entry name" value="ABHYDROLASE"/>
</dbReference>
<name>A0A7F5RFM3_AGRPL</name>
<feature type="domain" description="AB hydrolase-1" evidence="1">
    <location>
        <begin position="48"/>
        <end position="153"/>
    </location>
</feature>
<evidence type="ECO:0000259" key="1">
    <source>
        <dbReference type="Pfam" id="PF00561"/>
    </source>
</evidence>